<name>A0AAV2DB36_9ROSI</name>
<proteinExistence type="predicted"/>
<dbReference type="PANTHER" id="PTHR33223:SF11">
    <property type="entry name" value="ELEMENT PROTEIN, PUTATIVE-RELATED"/>
    <property type="match status" value="1"/>
</dbReference>
<accession>A0AAV2DB36</accession>
<dbReference type="AlphaFoldDB" id="A0AAV2DB36"/>
<dbReference type="Pfam" id="PF03732">
    <property type="entry name" value="Retrotrans_gag"/>
    <property type="match status" value="1"/>
</dbReference>
<dbReference type="EMBL" id="OZ034815">
    <property type="protein sequence ID" value="CAL1370408.1"/>
    <property type="molecule type" value="Genomic_DNA"/>
</dbReference>
<dbReference type="PANTHER" id="PTHR33223">
    <property type="entry name" value="CCHC-TYPE DOMAIN-CONTAINING PROTEIN"/>
    <property type="match status" value="1"/>
</dbReference>
<protein>
    <recommendedName>
        <fullName evidence="1">Retrotransposon gag domain-containing protein</fullName>
    </recommendedName>
</protein>
<organism evidence="2 3">
    <name type="scientific">Linum trigynum</name>
    <dbReference type="NCBI Taxonomy" id="586398"/>
    <lineage>
        <taxon>Eukaryota</taxon>
        <taxon>Viridiplantae</taxon>
        <taxon>Streptophyta</taxon>
        <taxon>Embryophyta</taxon>
        <taxon>Tracheophyta</taxon>
        <taxon>Spermatophyta</taxon>
        <taxon>Magnoliopsida</taxon>
        <taxon>eudicotyledons</taxon>
        <taxon>Gunneridae</taxon>
        <taxon>Pentapetalae</taxon>
        <taxon>rosids</taxon>
        <taxon>fabids</taxon>
        <taxon>Malpighiales</taxon>
        <taxon>Linaceae</taxon>
        <taxon>Linum</taxon>
    </lineage>
</organism>
<keyword evidence="3" id="KW-1185">Reference proteome</keyword>
<evidence type="ECO:0000313" key="2">
    <source>
        <dbReference type="EMBL" id="CAL1370408.1"/>
    </source>
</evidence>
<dbReference type="Proteomes" id="UP001497516">
    <property type="component" value="Chromosome 2"/>
</dbReference>
<dbReference type="InterPro" id="IPR005162">
    <property type="entry name" value="Retrotrans_gag_dom"/>
</dbReference>
<sequence length="300" mass="34765">MGYYMAPRPTDIQSPILHPPVAANNFEIKPALVTMIQSNAFFHDLESESPREHVHRFLELAGSLQLNGLPVEALQLKLFPYSLLGKALRWLNNHPTRSITTWDDLLKKFMTRYCPPSKTAVWRKKITHFEQEKDETLRDAWERYSDYFLQCPHHGFEEQFRIETFYGGLMQEDKILIDSLCQGKLMNIAPPQINEILEDIALKGYDWELTRSERRSNDRGVRSMGASAPLEVKLDKLIKVMLEDKRQGKRSVMSCDWCSSTSHEMAECQAMKEETAPEEQVNFVANARANYPYSNTYNPE</sequence>
<evidence type="ECO:0000313" key="3">
    <source>
        <dbReference type="Proteomes" id="UP001497516"/>
    </source>
</evidence>
<feature type="domain" description="Retrotransposon gag" evidence="1">
    <location>
        <begin position="77"/>
        <end position="169"/>
    </location>
</feature>
<gene>
    <name evidence="2" type="ORF">LTRI10_LOCUS12538</name>
</gene>
<evidence type="ECO:0000259" key="1">
    <source>
        <dbReference type="Pfam" id="PF03732"/>
    </source>
</evidence>
<reference evidence="2 3" key="1">
    <citation type="submission" date="2024-04" db="EMBL/GenBank/DDBJ databases">
        <authorList>
            <person name="Fracassetti M."/>
        </authorList>
    </citation>
    <scope>NUCLEOTIDE SEQUENCE [LARGE SCALE GENOMIC DNA]</scope>
</reference>